<evidence type="ECO:0000259" key="10">
    <source>
        <dbReference type="PROSITE" id="PS50110"/>
    </source>
</evidence>
<dbReference type="InterPro" id="IPR039420">
    <property type="entry name" value="WalR-like"/>
</dbReference>
<keyword evidence="13" id="KW-1185">Reference proteome</keyword>
<evidence type="ECO:0000313" key="12">
    <source>
        <dbReference type="EMBL" id="PWJ74718.1"/>
    </source>
</evidence>
<dbReference type="PANTHER" id="PTHR48111:SF40">
    <property type="entry name" value="PHOSPHATE REGULON TRANSCRIPTIONAL REGULATORY PROTEIN PHOB"/>
    <property type="match status" value="1"/>
</dbReference>
<dbReference type="CDD" id="cd00383">
    <property type="entry name" value="trans_reg_C"/>
    <property type="match status" value="1"/>
</dbReference>
<keyword evidence="6" id="KW-0804">Transcription</keyword>
<evidence type="ECO:0000256" key="9">
    <source>
        <dbReference type="PROSITE-ProRule" id="PRU01091"/>
    </source>
</evidence>
<keyword evidence="3" id="KW-0902">Two-component regulatory system</keyword>
<comment type="caution">
    <text evidence="12">The sequence shown here is derived from an EMBL/GenBank/DDBJ whole genome shotgun (WGS) entry which is preliminary data.</text>
</comment>
<feature type="modified residue" description="4-aspartylphosphate" evidence="8">
    <location>
        <position position="53"/>
    </location>
</feature>
<feature type="DNA-binding region" description="OmpR/PhoB-type" evidence="9">
    <location>
        <begin position="125"/>
        <end position="223"/>
    </location>
</feature>
<name>A0AB73T2L5_9FIRM</name>
<proteinExistence type="predicted"/>
<dbReference type="GO" id="GO:0000976">
    <property type="term" value="F:transcription cis-regulatory region binding"/>
    <property type="evidence" value="ECO:0007669"/>
    <property type="project" value="TreeGrafter"/>
</dbReference>
<evidence type="ECO:0000256" key="4">
    <source>
        <dbReference type="ARBA" id="ARBA00023015"/>
    </source>
</evidence>
<dbReference type="SMART" id="SM00862">
    <property type="entry name" value="Trans_reg_C"/>
    <property type="match status" value="1"/>
</dbReference>
<dbReference type="Pfam" id="PF00486">
    <property type="entry name" value="Trans_reg_C"/>
    <property type="match status" value="1"/>
</dbReference>
<evidence type="ECO:0000256" key="1">
    <source>
        <dbReference type="ARBA" id="ARBA00018672"/>
    </source>
</evidence>
<dbReference type="InterPro" id="IPR011006">
    <property type="entry name" value="CheY-like_superfamily"/>
</dbReference>
<dbReference type="RefSeq" id="WP_109627415.1">
    <property type="nucleotide sequence ID" value="NZ_JANKBI010000006.1"/>
</dbReference>
<keyword evidence="5 9" id="KW-0238">DNA-binding</keyword>
<evidence type="ECO:0000256" key="6">
    <source>
        <dbReference type="ARBA" id="ARBA00023163"/>
    </source>
</evidence>
<dbReference type="InterPro" id="IPR001789">
    <property type="entry name" value="Sig_transdc_resp-reg_receiver"/>
</dbReference>
<dbReference type="PROSITE" id="PS50110">
    <property type="entry name" value="RESPONSE_REGULATORY"/>
    <property type="match status" value="1"/>
</dbReference>
<feature type="domain" description="OmpR/PhoB-type" evidence="11">
    <location>
        <begin position="125"/>
        <end position="223"/>
    </location>
</feature>
<dbReference type="Gene3D" id="3.40.50.2300">
    <property type="match status" value="1"/>
</dbReference>
<dbReference type="Gene3D" id="1.10.10.10">
    <property type="entry name" value="Winged helix-like DNA-binding domain superfamily/Winged helix DNA-binding domain"/>
    <property type="match status" value="1"/>
</dbReference>
<dbReference type="SUPFAM" id="SSF52172">
    <property type="entry name" value="CheY-like"/>
    <property type="match status" value="1"/>
</dbReference>
<keyword evidence="4" id="KW-0805">Transcription regulation</keyword>
<protein>
    <recommendedName>
        <fullName evidence="1">Stage 0 sporulation protein A homolog</fullName>
    </recommendedName>
</protein>
<dbReference type="GO" id="GO:0000156">
    <property type="term" value="F:phosphorelay response regulator activity"/>
    <property type="evidence" value="ECO:0007669"/>
    <property type="project" value="TreeGrafter"/>
</dbReference>
<dbReference type="InterPro" id="IPR001867">
    <property type="entry name" value="OmpR/PhoB-type_DNA-bd"/>
</dbReference>
<dbReference type="GO" id="GO:0005829">
    <property type="term" value="C:cytosol"/>
    <property type="evidence" value="ECO:0007669"/>
    <property type="project" value="TreeGrafter"/>
</dbReference>
<keyword evidence="2 8" id="KW-0597">Phosphoprotein</keyword>
<organism evidence="12 13">
    <name type="scientific">Murimonas intestini</name>
    <dbReference type="NCBI Taxonomy" id="1337051"/>
    <lineage>
        <taxon>Bacteria</taxon>
        <taxon>Bacillati</taxon>
        <taxon>Bacillota</taxon>
        <taxon>Clostridia</taxon>
        <taxon>Lachnospirales</taxon>
        <taxon>Lachnospiraceae</taxon>
        <taxon>Murimonas</taxon>
    </lineage>
</organism>
<dbReference type="AlphaFoldDB" id="A0AB73T2L5"/>
<evidence type="ECO:0000256" key="5">
    <source>
        <dbReference type="ARBA" id="ARBA00023125"/>
    </source>
</evidence>
<evidence type="ECO:0000256" key="7">
    <source>
        <dbReference type="ARBA" id="ARBA00024867"/>
    </source>
</evidence>
<dbReference type="PROSITE" id="PS51755">
    <property type="entry name" value="OMPR_PHOB"/>
    <property type="match status" value="1"/>
</dbReference>
<dbReference type="GO" id="GO:0006355">
    <property type="term" value="P:regulation of DNA-templated transcription"/>
    <property type="evidence" value="ECO:0007669"/>
    <property type="project" value="InterPro"/>
</dbReference>
<evidence type="ECO:0000259" key="11">
    <source>
        <dbReference type="PROSITE" id="PS51755"/>
    </source>
</evidence>
<dbReference type="Proteomes" id="UP000245412">
    <property type="component" value="Unassembled WGS sequence"/>
</dbReference>
<dbReference type="GO" id="GO:0032993">
    <property type="term" value="C:protein-DNA complex"/>
    <property type="evidence" value="ECO:0007669"/>
    <property type="project" value="TreeGrafter"/>
</dbReference>
<dbReference type="InterPro" id="IPR036388">
    <property type="entry name" value="WH-like_DNA-bd_sf"/>
</dbReference>
<sequence length="226" mass="25795">MHYNCLIIDDEEPLAESTAEYFNIFGVSAAAVFDAEGCRRFLGENSADIILLDINLDKTSGFDLCRELRTKTQVPILFISARQSDDDILLALGIGGDDYIRKPYTLSVLLAKVKAVLKRCAPKEETRYQCGELEVDFLAGRAYKCKKPLKLKAMEYKLLAYLVRNRGRVIHKEELFSQVWGDVITGDGTLNVHIRRLREQIEEDPNHPVYIRTVWGTGYLFEEMQP</sequence>
<reference evidence="12 13" key="1">
    <citation type="submission" date="2018-05" db="EMBL/GenBank/DDBJ databases">
        <authorList>
            <person name="Goeker M."/>
            <person name="Huntemann M."/>
            <person name="Clum A."/>
            <person name="Pillay M."/>
            <person name="Palaniappan K."/>
            <person name="Varghese N."/>
            <person name="Mikhailova N."/>
            <person name="Stamatis D."/>
            <person name="Reddy T."/>
            <person name="Daum C."/>
            <person name="Shapiro N."/>
            <person name="Ivanova N."/>
            <person name="Kyrpides N."/>
            <person name="Woyke T."/>
        </authorList>
    </citation>
    <scope>NUCLEOTIDE SEQUENCE [LARGE SCALE GENOMIC DNA]</scope>
    <source>
        <strain evidence="12 13">DSM 26524</strain>
    </source>
</reference>
<evidence type="ECO:0000256" key="8">
    <source>
        <dbReference type="PROSITE-ProRule" id="PRU00169"/>
    </source>
</evidence>
<evidence type="ECO:0000256" key="2">
    <source>
        <dbReference type="ARBA" id="ARBA00022553"/>
    </source>
</evidence>
<evidence type="ECO:0000313" key="13">
    <source>
        <dbReference type="Proteomes" id="UP000245412"/>
    </source>
</evidence>
<evidence type="ECO:0000256" key="3">
    <source>
        <dbReference type="ARBA" id="ARBA00023012"/>
    </source>
</evidence>
<dbReference type="SMART" id="SM00448">
    <property type="entry name" value="REC"/>
    <property type="match status" value="1"/>
</dbReference>
<feature type="domain" description="Response regulatory" evidence="10">
    <location>
        <begin position="4"/>
        <end position="117"/>
    </location>
</feature>
<dbReference type="EMBL" id="QGGY01000008">
    <property type="protein sequence ID" value="PWJ74718.1"/>
    <property type="molecule type" value="Genomic_DNA"/>
</dbReference>
<dbReference type="Pfam" id="PF00072">
    <property type="entry name" value="Response_reg"/>
    <property type="match status" value="1"/>
</dbReference>
<accession>A0AB73T2L5</accession>
<comment type="function">
    <text evidence="7">May play the central regulatory role in sporulation. It may be an element of the effector pathway responsible for the activation of sporulation genes in response to nutritional stress. Spo0A may act in concert with spo0H (a sigma factor) to control the expression of some genes that are critical to the sporulation process.</text>
</comment>
<dbReference type="PANTHER" id="PTHR48111">
    <property type="entry name" value="REGULATOR OF RPOS"/>
    <property type="match status" value="1"/>
</dbReference>
<gene>
    <name evidence="12" type="ORF">C7383_108148</name>
</gene>